<sequence length="116" mass="13396">METTTPYNTKENNIDLWEAWIDMQNSGKNQRGTLYIIGDVVINNRILRPFLVKKEAVHPTKDELLLEVIPHIISENGYTVEVFYSEELQSPNQYKSITIYSGNIQIAKITEIEVLL</sequence>
<organism evidence="1 2">
    <name type="scientific">Paraflavisolibacter caeni</name>
    <dbReference type="NCBI Taxonomy" id="2982496"/>
    <lineage>
        <taxon>Bacteria</taxon>
        <taxon>Pseudomonadati</taxon>
        <taxon>Bacteroidota</taxon>
        <taxon>Chitinophagia</taxon>
        <taxon>Chitinophagales</taxon>
        <taxon>Chitinophagaceae</taxon>
        <taxon>Paraflavisolibacter</taxon>
    </lineage>
</organism>
<keyword evidence="2" id="KW-1185">Reference proteome</keyword>
<reference evidence="1" key="2">
    <citation type="submission" date="2023-04" db="EMBL/GenBank/DDBJ databases">
        <title>Paracnuella aquatica gen. nov., sp. nov., a member of the family Chitinophagaceae isolated from a hot spring.</title>
        <authorList>
            <person name="Wang C."/>
        </authorList>
    </citation>
    <scope>NUCLEOTIDE SEQUENCE</scope>
    <source>
        <strain evidence="1">LB-8</strain>
    </source>
</reference>
<gene>
    <name evidence="1" type="ORF">OCK74_01230</name>
</gene>
<evidence type="ECO:0000313" key="1">
    <source>
        <dbReference type="EMBL" id="MCU7547710.1"/>
    </source>
</evidence>
<accession>A0A9X2XS92</accession>
<dbReference type="AlphaFoldDB" id="A0A9X2XS92"/>
<dbReference type="RefSeq" id="WP_279295156.1">
    <property type="nucleotide sequence ID" value="NZ_JAOTIF010000001.1"/>
</dbReference>
<proteinExistence type="predicted"/>
<reference evidence="1" key="1">
    <citation type="submission" date="2022-09" db="EMBL/GenBank/DDBJ databases">
        <authorList>
            <person name="Yuan C."/>
            <person name="Ke Z."/>
        </authorList>
    </citation>
    <scope>NUCLEOTIDE SEQUENCE</scope>
    <source>
        <strain evidence="1">LB-8</strain>
    </source>
</reference>
<dbReference type="Proteomes" id="UP001155483">
    <property type="component" value="Unassembled WGS sequence"/>
</dbReference>
<name>A0A9X2XS92_9BACT</name>
<evidence type="ECO:0000313" key="2">
    <source>
        <dbReference type="Proteomes" id="UP001155483"/>
    </source>
</evidence>
<dbReference type="EMBL" id="JAOTIF010000001">
    <property type="protein sequence ID" value="MCU7547710.1"/>
    <property type="molecule type" value="Genomic_DNA"/>
</dbReference>
<comment type="caution">
    <text evidence="1">The sequence shown here is derived from an EMBL/GenBank/DDBJ whole genome shotgun (WGS) entry which is preliminary data.</text>
</comment>
<protein>
    <submittedName>
        <fullName evidence="1">Uncharacterized protein</fullName>
    </submittedName>
</protein>